<comment type="caution">
    <text evidence="1">The sequence shown here is derived from an EMBL/GenBank/DDBJ whole genome shotgun (WGS) entry which is preliminary data.</text>
</comment>
<sequence>MAQAVRAAGIPKPPVGIFLYSSRVPGLAFDTTEQKLAWTAGQVVVAPGVQLGSGGTSRIDFADGSSRPVSVLDAQPALTGVIGTTRSNCRGIPASSCKLTITGASLGKAKVVTSSGPATVPAWSFTAKGLSRPIVVVAAPEDVLKPMVEPVPPRGIAKSAPGILEVQSLTRVEGSALTFVLGHGACEVDLRAHVLEFEDLVIIGGSYGHASGGGACPAIALSTPAVVTLTEPLGDRAVISATTGVRLTPR</sequence>
<name>A0ABP4QD36_9ACTN</name>
<proteinExistence type="predicted"/>
<reference evidence="2" key="1">
    <citation type="journal article" date="2019" name="Int. J. Syst. Evol. Microbiol.">
        <title>The Global Catalogue of Microorganisms (GCM) 10K type strain sequencing project: providing services to taxonomists for standard genome sequencing and annotation.</title>
        <authorList>
            <consortium name="The Broad Institute Genomics Platform"/>
            <consortium name="The Broad Institute Genome Sequencing Center for Infectious Disease"/>
            <person name="Wu L."/>
            <person name="Ma J."/>
        </authorList>
    </citation>
    <scope>NUCLEOTIDE SEQUENCE [LARGE SCALE GENOMIC DNA]</scope>
    <source>
        <strain evidence="2">JCM 14969</strain>
    </source>
</reference>
<evidence type="ECO:0000313" key="2">
    <source>
        <dbReference type="Proteomes" id="UP001500393"/>
    </source>
</evidence>
<dbReference type="EMBL" id="BAAAOS010000053">
    <property type="protein sequence ID" value="GAA1603551.1"/>
    <property type="molecule type" value="Genomic_DNA"/>
</dbReference>
<dbReference type="RefSeq" id="WP_344220756.1">
    <property type="nucleotide sequence ID" value="NZ_BAAAOS010000053.1"/>
</dbReference>
<gene>
    <name evidence="1" type="ORF">GCM10009789_66970</name>
</gene>
<organism evidence="1 2">
    <name type="scientific">Kribbella sancticallisti</name>
    <dbReference type="NCBI Taxonomy" id="460087"/>
    <lineage>
        <taxon>Bacteria</taxon>
        <taxon>Bacillati</taxon>
        <taxon>Actinomycetota</taxon>
        <taxon>Actinomycetes</taxon>
        <taxon>Propionibacteriales</taxon>
        <taxon>Kribbellaceae</taxon>
        <taxon>Kribbella</taxon>
    </lineage>
</organism>
<evidence type="ECO:0000313" key="1">
    <source>
        <dbReference type="EMBL" id="GAA1603551.1"/>
    </source>
</evidence>
<dbReference type="Proteomes" id="UP001500393">
    <property type="component" value="Unassembled WGS sequence"/>
</dbReference>
<keyword evidence="2" id="KW-1185">Reference proteome</keyword>
<protein>
    <submittedName>
        <fullName evidence="1">Uncharacterized protein</fullName>
    </submittedName>
</protein>
<accession>A0ABP4QD36</accession>